<keyword evidence="1" id="KW-1133">Transmembrane helix</keyword>
<sequence>MTKTRSARWWSIAAVVAVLVSVVSVMPGVALAPGVFRRLPGFGSRLSPLS</sequence>
<dbReference type="STRING" id="1630135.DAD186_21000"/>
<dbReference type="KEGG" id="dva:DAD186_21000"/>
<evidence type="ECO:0000313" key="2">
    <source>
        <dbReference type="EMBL" id="ANP28650.1"/>
    </source>
</evidence>
<protein>
    <submittedName>
        <fullName evidence="2">Uncharacterized protein</fullName>
    </submittedName>
</protein>
<name>A0A1B0ZL29_9MICO</name>
<accession>A0A1B0ZL29</accession>
<gene>
    <name evidence="2" type="ORF">DAD186_21000</name>
</gene>
<dbReference type="Proteomes" id="UP000092596">
    <property type="component" value="Chromosome"/>
</dbReference>
<feature type="transmembrane region" description="Helical" evidence="1">
    <location>
        <begin position="12"/>
        <end position="36"/>
    </location>
</feature>
<evidence type="ECO:0000313" key="3">
    <source>
        <dbReference type="Proteomes" id="UP000092596"/>
    </source>
</evidence>
<keyword evidence="1" id="KW-0472">Membrane</keyword>
<organism evidence="2 3">
    <name type="scientific">Dermabacter vaginalis</name>
    <dbReference type="NCBI Taxonomy" id="1630135"/>
    <lineage>
        <taxon>Bacteria</taxon>
        <taxon>Bacillati</taxon>
        <taxon>Actinomycetota</taxon>
        <taxon>Actinomycetes</taxon>
        <taxon>Micrococcales</taxon>
        <taxon>Dermabacteraceae</taxon>
        <taxon>Dermabacter</taxon>
    </lineage>
</organism>
<dbReference type="EMBL" id="CP012117">
    <property type="protein sequence ID" value="ANP28650.1"/>
    <property type="molecule type" value="Genomic_DNA"/>
</dbReference>
<reference evidence="2 3" key="1">
    <citation type="submission" date="2015-06" db="EMBL/GenBank/DDBJ databases">
        <title>Investigation of pathophysiology for high-risk pregnancy and development of treatment modality based on it.</title>
        <authorList>
            <person name="Kim B.-C."/>
            <person name="Lim S."/>
        </authorList>
    </citation>
    <scope>NUCLEOTIDE SEQUENCE [LARGE SCALE GENOMIC DNA]</scope>
    <source>
        <strain evidence="2 3">AD1-86</strain>
    </source>
</reference>
<keyword evidence="1" id="KW-0812">Transmembrane</keyword>
<dbReference type="AlphaFoldDB" id="A0A1B0ZL29"/>
<evidence type="ECO:0000256" key="1">
    <source>
        <dbReference type="SAM" id="Phobius"/>
    </source>
</evidence>
<proteinExistence type="predicted"/>